<reference evidence="1" key="1">
    <citation type="submission" date="2019-10" db="EMBL/GenBank/DDBJ databases">
        <title>Description of Paenibacillus glebae sp. nov.</title>
        <authorList>
            <person name="Carlier A."/>
            <person name="Qi S."/>
        </authorList>
    </citation>
    <scope>NUCLEOTIDE SEQUENCE</scope>
    <source>
        <strain evidence="1">LMG 31456</strain>
    </source>
</reference>
<dbReference type="AlphaFoldDB" id="A0A972H7L1"/>
<gene>
    <name evidence="1" type="ORF">GC093_32315</name>
</gene>
<comment type="caution">
    <text evidence="1">The sequence shown here is derived from an EMBL/GenBank/DDBJ whole genome shotgun (WGS) entry which is preliminary data.</text>
</comment>
<evidence type="ECO:0000313" key="1">
    <source>
        <dbReference type="EMBL" id="NOU97876.1"/>
    </source>
</evidence>
<sequence length="197" mass="22995">MGDEMGTNFTAFLGHTLNPDDIKLLCDALNSRSLKHVDEFTTYLLPYNPKDMGKSWKVQVGIGGSVEISGPCGVEFTLSEKVCYFHHYSRWKNFLLDEEIQLYLRKVAFDLANYFSSTYAIYVPDNGSKESVILDFIWEEENKDINYIKNWLLERCGTPKEKIIHIYKKYNDYWDSEGYYIDYFTDLVKGPDSRIPN</sequence>
<protein>
    <submittedName>
        <fullName evidence="1">Uncharacterized protein</fullName>
    </submittedName>
</protein>
<dbReference type="EMBL" id="WHOD01000127">
    <property type="protein sequence ID" value="NOU97876.1"/>
    <property type="molecule type" value="Genomic_DNA"/>
</dbReference>
<dbReference type="Proteomes" id="UP000641588">
    <property type="component" value="Unassembled WGS sequence"/>
</dbReference>
<evidence type="ECO:0000313" key="2">
    <source>
        <dbReference type="Proteomes" id="UP000641588"/>
    </source>
</evidence>
<proteinExistence type="predicted"/>
<keyword evidence="2" id="KW-1185">Reference proteome</keyword>
<accession>A0A972H7L1</accession>
<dbReference type="RefSeq" id="WP_171656133.1">
    <property type="nucleotide sequence ID" value="NZ_WHOD01000127.1"/>
</dbReference>
<organism evidence="1 2">
    <name type="scientific">Paenibacillus foliorum</name>
    <dbReference type="NCBI Taxonomy" id="2654974"/>
    <lineage>
        <taxon>Bacteria</taxon>
        <taxon>Bacillati</taxon>
        <taxon>Bacillota</taxon>
        <taxon>Bacilli</taxon>
        <taxon>Bacillales</taxon>
        <taxon>Paenibacillaceae</taxon>
        <taxon>Paenibacillus</taxon>
    </lineage>
</organism>
<name>A0A972H7L1_9BACL</name>